<dbReference type="Proteomes" id="UP000682733">
    <property type="component" value="Unassembled WGS sequence"/>
</dbReference>
<feature type="region of interest" description="Disordered" evidence="1">
    <location>
        <begin position="1"/>
        <end position="31"/>
    </location>
</feature>
<accession>A0A8S2EEZ5</accession>
<dbReference type="EMBL" id="CAJOBA010019669">
    <property type="protein sequence ID" value="CAF3904971.1"/>
    <property type="molecule type" value="Genomic_DNA"/>
</dbReference>
<gene>
    <name evidence="2" type="ORF">OVA965_LOCUS20437</name>
    <name evidence="3" type="ORF">TMI583_LOCUS20812</name>
</gene>
<dbReference type="InterPro" id="IPR043136">
    <property type="entry name" value="B30.2/SPRY_sf"/>
</dbReference>
<comment type="caution">
    <text evidence="2">The sequence shown here is derived from an EMBL/GenBank/DDBJ whole genome shotgun (WGS) entry which is preliminary data.</text>
</comment>
<evidence type="ECO:0000256" key="1">
    <source>
        <dbReference type="SAM" id="MobiDB-lite"/>
    </source>
</evidence>
<proteinExistence type="predicted"/>
<name>A0A8S2EEZ5_9BILA</name>
<evidence type="ECO:0000313" key="2">
    <source>
        <dbReference type="EMBL" id="CAF1126509.1"/>
    </source>
</evidence>
<sequence>MELCAEPVDGSIQSSLMGSEKNPGPKSKPNGYLDITNKGDTIEWTNSNVQAAWIPVQTRDSLSSGVYSIDFQINQLCSKQLGVGFLLAPADWGFFGYLGASERAWAYDPYEGAIVNATNAIYTDLPKIEQQDDIVTLQLHLKEECKAIFIVHNIQTPTIHLPKNSAVLPAACLLEHGQKITLTNFKNTNVSSN</sequence>
<dbReference type="Proteomes" id="UP000677228">
    <property type="component" value="Unassembled WGS sequence"/>
</dbReference>
<reference evidence="2" key="1">
    <citation type="submission" date="2021-02" db="EMBL/GenBank/DDBJ databases">
        <authorList>
            <person name="Nowell W R."/>
        </authorList>
    </citation>
    <scope>NUCLEOTIDE SEQUENCE</scope>
</reference>
<protein>
    <submittedName>
        <fullName evidence="2">Uncharacterized protein</fullName>
    </submittedName>
</protein>
<evidence type="ECO:0000313" key="3">
    <source>
        <dbReference type="EMBL" id="CAF3904971.1"/>
    </source>
</evidence>
<dbReference type="AlphaFoldDB" id="A0A8S2EEZ5"/>
<dbReference type="Gene3D" id="2.60.120.920">
    <property type="match status" value="1"/>
</dbReference>
<dbReference type="EMBL" id="CAJNOK010010855">
    <property type="protein sequence ID" value="CAF1126509.1"/>
    <property type="molecule type" value="Genomic_DNA"/>
</dbReference>
<organism evidence="2 4">
    <name type="scientific">Didymodactylos carnosus</name>
    <dbReference type="NCBI Taxonomy" id="1234261"/>
    <lineage>
        <taxon>Eukaryota</taxon>
        <taxon>Metazoa</taxon>
        <taxon>Spiralia</taxon>
        <taxon>Gnathifera</taxon>
        <taxon>Rotifera</taxon>
        <taxon>Eurotatoria</taxon>
        <taxon>Bdelloidea</taxon>
        <taxon>Philodinida</taxon>
        <taxon>Philodinidae</taxon>
        <taxon>Didymodactylos</taxon>
    </lineage>
</organism>
<evidence type="ECO:0000313" key="4">
    <source>
        <dbReference type="Proteomes" id="UP000677228"/>
    </source>
</evidence>